<dbReference type="AlphaFoldDB" id="A0AAN7GVX4"/>
<name>A0AAN7GVX4_9MYRT</name>
<evidence type="ECO:0000313" key="2">
    <source>
        <dbReference type="Proteomes" id="UP001345219"/>
    </source>
</evidence>
<keyword evidence="2" id="KW-1185">Reference proteome</keyword>
<sequence>MTIQMGVLAPNDLGDYIQLSLNPDLIKPEVVPGLLHKANETPECLAVVFNHCNNRIGTGGAEEGSAKDTIKYVQTPLLCIQANSLVWQKMIQLHQLEEFIVKTSRFIS</sequence>
<gene>
    <name evidence="1" type="ORF">SAY87_011211</name>
</gene>
<reference evidence="1 2" key="1">
    <citation type="journal article" date="2023" name="Hortic Res">
        <title>Pangenome of water caltrop reveals structural variations and asymmetric subgenome divergence after allopolyploidization.</title>
        <authorList>
            <person name="Zhang X."/>
            <person name="Chen Y."/>
            <person name="Wang L."/>
            <person name="Yuan Y."/>
            <person name="Fang M."/>
            <person name="Shi L."/>
            <person name="Lu R."/>
            <person name="Comes H.P."/>
            <person name="Ma Y."/>
            <person name="Chen Y."/>
            <person name="Huang G."/>
            <person name="Zhou Y."/>
            <person name="Zheng Z."/>
            <person name="Qiu Y."/>
        </authorList>
    </citation>
    <scope>NUCLEOTIDE SEQUENCE [LARGE SCALE GENOMIC DNA]</scope>
    <source>
        <tissue evidence="1">Roots</tissue>
    </source>
</reference>
<comment type="caution">
    <text evidence="1">The sequence shown here is derived from an EMBL/GenBank/DDBJ whole genome shotgun (WGS) entry which is preliminary data.</text>
</comment>
<organism evidence="1 2">
    <name type="scientific">Trapa incisa</name>
    <dbReference type="NCBI Taxonomy" id="236973"/>
    <lineage>
        <taxon>Eukaryota</taxon>
        <taxon>Viridiplantae</taxon>
        <taxon>Streptophyta</taxon>
        <taxon>Embryophyta</taxon>
        <taxon>Tracheophyta</taxon>
        <taxon>Spermatophyta</taxon>
        <taxon>Magnoliopsida</taxon>
        <taxon>eudicotyledons</taxon>
        <taxon>Gunneridae</taxon>
        <taxon>Pentapetalae</taxon>
        <taxon>rosids</taxon>
        <taxon>malvids</taxon>
        <taxon>Myrtales</taxon>
        <taxon>Lythraceae</taxon>
        <taxon>Trapa</taxon>
    </lineage>
</organism>
<protein>
    <submittedName>
        <fullName evidence="1">Uncharacterized protein</fullName>
    </submittedName>
</protein>
<dbReference type="Proteomes" id="UP001345219">
    <property type="component" value="Chromosome 9"/>
</dbReference>
<dbReference type="EMBL" id="JAXIOK010000022">
    <property type="protein sequence ID" value="KAK4744899.1"/>
    <property type="molecule type" value="Genomic_DNA"/>
</dbReference>
<evidence type="ECO:0000313" key="1">
    <source>
        <dbReference type="EMBL" id="KAK4744899.1"/>
    </source>
</evidence>
<accession>A0AAN7GVX4</accession>
<proteinExistence type="predicted"/>